<protein>
    <submittedName>
        <fullName evidence="2">Uncharacterized protein with ATP-grasp and redox domains</fullName>
    </submittedName>
</protein>
<dbReference type="RefSeq" id="WP_021281100.1">
    <property type="nucleotide sequence ID" value="NZ_JAGGLL010000027.1"/>
</dbReference>
<dbReference type="Gene3D" id="1.10.285.20">
    <property type="entry name" value="Uncharacterised protein PF01937, DUF89, domain 2"/>
    <property type="match status" value="1"/>
</dbReference>
<dbReference type="Pfam" id="PF01937">
    <property type="entry name" value="ARMT1-like_dom"/>
    <property type="match status" value="1"/>
</dbReference>
<gene>
    <name evidence="2" type="ORF">J2Z44_003152</name>
</gene>
<dbReference type="Proteomes" id="UP001519308">
    <property type="component" value="Unassembled WGS sequence"/>
</dbReference>
<sequence length="289" mass="32197">MKVSRECIHCLARQAVEIAEEATSNLAVQEAIIKKSLKELGEMDFNETAPEIAFRMHQHAKNITGINDPYKKLKKQYNEIAKEIYDRINEEKWLNNAEDSFDMACRLAIAGNIIDFSVGLKLKPSDILKSVEDSINHDIFGTGTDALREAIKKSKKIMYIADNSGEIIFDKFLLKKLPLDKVTYVVKGGPIGNDATMEDAISTGVVDLVKVIDNGHSAQGTILKDCSSEFINEFNEADLIISKGQANFETLSDIGDKNIFYLLRAKCSSVATSIGCKHMDYVLTNYNCK</sequence>
<evidence type="ECO:0000313" key="2">
    <source>
        <dbReference type="EMBL" id="MBP2023315.1"/>
    </source>
</evidence>
<dbReference type="EMBL" id="JAGGLL010000027">
    <property type="protein sequence ID" value="MBP2023315.1"/>
    <property type="molecule type" value="Genomic_DNA"/>
</dbReference>
<reference evidence="2 3" key="1">
    <citation type="submission" date="2021-03" db="EMBL/GenBank/DDBJ databases">
        <title>Genomic Encyclopedia of Type Strains, Phase IV (KMG-IV): sequencing the most valuable type-strain genomes for metagenomic binning, comparative biology and taxonomic classification.</title>
        <authorList>
            <person name="Goeker M."/>
        </authorList>
    </citation>
    <scope>NUCLEOTIDE SEQUENCE [LARGE SCALE GENOMIC DNA]</scope>
    <source>
        <strain evidence="2 3">DSM 28650</strain>
    </source>
</reference>
<feature type="domain" description="Damage-control phosphatase ARMT1-like metal-binding" evidence="1">
    <location>
        <begin position="4"/>
        <end position="280"/>
    </location>
</feature>
<name>A0ABS4K6B1_9CLOT</name>
<dbReference type="Gene3D" id="1.10.8.380">
    <property type="entry name" value="Uncharacterised protein PF01937, DUF89, domain 1"/>
    <property type="match status" value="1"/>
</dbReference>
<dbReference type="InterPro" id="IPR014444">
    <property type="entry name" value="PH1575-like"/>
</dbReference>
<dbReference type="InterPro" id="IPR002791">
    <property type="entry name" value="ARMT1-like_metal-bd"/>
</dbReference>
<comment type="caution">
    <text evidence="2">The sequence shown here is derived from an EMBL/GenBank/DDBJ whole genome shotgun (WGS) entry which is preliminary data.</text>
</comment>
<dbReference type="PIRSF" id="PIRSF006593">
    <property type="entry name" value="UCP006593"/>
    <property type="match status" value="1"/>
</dbReference>
<proteinExistence type="predicted"/>
<evidence type="ECO:0000259" key="1">
    <source>
        <dbReference type="Pfam" id="PF01937"/>
    </source>
</evidence>
<accession>A0ABS4K6B1</accession>
<dbReference type="SUPFAM" id="SSF111321">
    <property type="entry name" value="AF1104-like"/>
    <property type="match status" value="1"/>
</dbReference>
<keyword evidence="3" id="KW-1185">Reference proteome</keyword>
<evidence type="ECO:0000313" key="3">
    <source>
        <dbReference type="Proteomes" id="UP001519308"/>
    </source>
</evidence>
<dbReference type="InterPro" id="IPR036075">
    <property type="entry name" value="ARMT-1-like_metal-bd_sf"/>
</dbReference>
<dbReference type="Gene3D" id="3.40.50.10880">
    <property type="entry name" value="Uncharacterised protein PF01937, DUF89, domain 3"/>
    <property type="match status" value="1"/>
</dbReference>
<organism evidence="2 3">
    <name type="scientific">Clostridium punense</name>
    <dbReference type="NCBI Taxonomy" id="1054297"/>
    <lineage>
        <taxon>Bacteria</taxon>
        <taxon>Bacillati</taxon>
        <taxon>Bacillota</taxon>
        <taxon>Clostridia</taxon>
        <taxon>Eubacteriales</taxon>
        <taxon>Clostridiaceae</taxon>
        <taxon>Clostridium</taxon>
    </lineage>
</organism>